<feature type="transmembrane region" description="Helical" evidence="1">
    <location>
        <begin position="282"/>
        <end position="299"/>
    </location>
</feature>
<keyword evidence="1" id="KW-0812">Transmembrane</keyword>
<dbReference type="PANTHER" id="PTHR16214:SF3">
    <property type="entry name" value="TRANSMEMBRANE PROTEIN 260"/>
    <property type="match status" value="1"/>
</dbReference>
<organism evidence="2 3">
    <name type="scientific">Eiseniibacteriota bacterium</name>
    <dbReference type="NCBI Taxonomy" id="2212470"/>
    <lineage>
        <taxon>Bacteria</taxon>
        <taxon>Candidatus Eiseniibacteriota</taxon>
    </lineage>
</organism>
<feature type="transmembrane region" description="Helical" evidence="1">
    <location>
        <begin position="134"/>
        <end position="153"/>
    </location>
</feature>
<proteinExistence type="predicted"/>
<feature type="transmembrane region" description="Helical" evidence="1">
    <location>
        <begin position="209"/>
        <end position="226"/>
    </location>
</feature>
<evidence type="ECO:0000313" key="3">
    <source>
        <dbReference type="Proteomes" id="UP000748308"/>
    </source>
</evidence>
<feature type="transmembrane region" description="Helical" evidence="1">
    <location>
        <begin position="330"/>
        <end position="350"/>
    </location>
</feature>
<feature type="transmembrane region" description="Helical" evidence="1">
    <location>
        <begin position="165"/>
        <end position="189"/>
    </location>
</feature>
<feature type="transmembrane region" description="Helical" evidence="1">
    <location>
        <begin position="70"/>
        <end position="93"/>
    </location>
</feature>
<accession>A0A937X9I1</accession>
<evidence type="ECO:0000256" key="1">
    <source>
        <dbReference type="SAM" id="Phobius"/>
    </source>
</evidence>
<keyword evidence="1" id="KW-1133">Transmembrane helix</keyword>
<reference evidence="2" key="1">
    <citation type="submission" date="2019-03" db="EMBL/GenBank/DDBJ databases">
        <title>Lake Tanganyika Metagenome-Assembled Genomes (MAGs).</title>
        <authorList>
            <person name="Tran P."/>
        </authorList>
    </citation>
    <scope>NUCLEOTIDE SEQUENCE</scope>
    <source>
        <strain evidence="2">M_DeepCast_400m_m2_100</strain>
    </source>
</reference>
<keyword evidence="1" id="KW-0472">Membrane</keyword>
<gene>
    <name evidence="2" type="ORF">FJY75_00625</name>
</gene>
<dbReference type="EMBL" id="VGIY01000006">
    <property type="protein sequence ID" value="MBM3316332.1"/>
    <property type="molecule type" value="Genomic_DNA"/>
</dbReference>
<feature type="transmembrane region" description="Helical" evidence="1">
    <location>
        <begin position="362"/>
        <end position="380"/>
    </location>
</feature>
<feature type="transmembrane region" description="Helical" evidence="1">
    <location>
        <begin position="306"/>
        <end position="324"/>
    </location>
</feature>
<comment type="caution">
    <text evidence="2">The sequence shown here is derived from an EMBL/GenBank/DDBJ whole genome shotgun (WGS) entry which is preliminary data.</text>
</comment>
<evidence type="ECO:0000313" key="2">
    <source>
        <dbReference type="EMBL" id="MBM3316332.1"/>
    </source>
</evidence>
<feature type="transmembrane region" description="Helical" evidence="1">
    <location>
        <begin position="46"/>
        <end position="63"/>
    </location>
</feature>
<feature type="transmembrane region" description="Helical" evidence="1">
    <location>
        <begin position="105"/>
        <end position="122"/>
    </location>
</feature>
<dbReference type="InterPro" id="IPR052724">
    <property type="entry name" value="GT117_domain-containing"/>
</dbReference>
<dbReference type="PANTHER" id="PTHR16214">
    <property type="entry name" value="TRANSMEMBRANE PROTEIN 260"/>
    <property type="match status" value="1"/>
</dbReference>
<dbReference type="InterPro" id="IPR021280">
    <property type="entry name" value="TMEM260-like"/>
</dbReference>
<dbReference type="Pfam" id="PF11028">
    <property type="entry name" value="TMEM260-like"/>
    <property type="match status" value="1"/>
</dbReference>
<sequence>MRLAGFLAAALAPLGVYLVTLARHVTFIDSGELAAVAARLGIAHPPGYPLFTILGHLLSLIPVGPVCLRVGLLSALASALACGLIFLTGLTLLQRPMGAPEAASGLRSALPALAGAWLFGFARTPWSQAVVVEVYALQALFTAGLWLALASAWRRGPGALSLLPWAAFACGLALANHLTGAFLLPALLFFTVAAWRDRRHGAGAGPTRIGRAILAGILPLLLYAYLPLRARGRPEVFWDLPLTWERFWVHVTARQYQGALGSQGLRWGEAERFFAGQLPEEATWLFVALAATGLVALLARARRIGVALLMTFVLHVLYNMAYPFHDISLFYIPALAVCGIWAAAGAGWLVEALGRRLPRAALALGALLCLGALLPLGAHWRENDQSGFRLLRHFIHDALRTVEPGAVVFSGLWDMFSAPALYSQEVEGLRPDVLVLDIGQIAAPSLAARLAARAPDLLAACRPQVDSLAAFARMAERGEAYDRTRGRRAHARLQQALLDRAVGTRPTYVTSEMHRHPAVKRYRFVAEGLLVRVPPDDAYRPVARPLFEGPGITRAQARDERERFVQFEYGRMLMERARYEERHGFVEEAEALARMAEELWR</sequence>
<dbReference type="AlphaFoldDB" id="A0A937X9I1"/>
<name>A0A937X9I1_UNCEI</name>
<protein>
    <submittedName>
        <fullName evidence="2">DUF2723 domain-containing protein</fullName>
    </submittedName>
</protein>
<dbReference type="Proteomes" id="UP000748308">
    <property type="component" value="Unassembled WGS sequence"/>
</dbReference>